<sequence length="43" mass="4481">MIAVLQRFSVGGGDVKIAQQAIIDTVRPAVNGHILTAFSTLTA</sequence>
<dbReference type="EMBL" id="LR134190">
    <property type="protein sequence ID" value="VEB50488.1"/>
    <property type="molecule type" value="Genomic_DNA"/>
</dbReference>
<evidence type="ECO:0000313" key="1">
    <source>
        <dbReference type="EMBL" id="VEB50488.1"/>
    </source>
</evidence>
<reference evidence="1 2" key="1">
    <citation type="submission" date="2018-12" db="EMBL/GenBank/DDBJ databases">
        <authorList>
            <consortium name="Pathogen Informatics"/>
        </authorList>
    </citation>
    <scope>NUCLEOTIDE SEQUENCE [LARGE SCALE GENOMIC DNA]</scope>
    <source>
        <strain evidence="1 2">NCTC6754</strain>
    </source>
</reference>
<accession>A0A3S4LMP2</accession>
<evidence type="ECO:0000313" key="2">
    <source>
        <dbReference type="Proteomes" id="UP000269208"/>
    </source>
</evidence>
<gene>
    <name evidence="1" type="ORF">NCTC6754_00164</name>
</gene>
<dbReference type="Proteomes" id="UP000269208">
    <property type="component" value="Chromosome"/>
</dbReference>
<protein>
    <submittedName>
        <fullName evidence="1">Uncharacterized protein</fullName>
    </submittedName>
</protein>
<name>A0A3S4LMP2_SALET</name>
<dbReference type="AlphaFoldDB" id="A0A3S4LMP2"/>
<proteinExistence type="predicted"/>
<organism evidence="1 2">
    <name type="scientific">Salmonella enterica I</name>
    <dbReference type="NCBI Taxonomy" id="59201"/>
    <lineage>
        <taxon>Bacteria</taxon>
        <taxon>Pseudomonadati</taxon>
        <taxon>Pseudomonadota</taxon>
        <taxon>Gammaproteobacteria</taxon>
        <taxon>Enterobacterales</taxon>
        <taxon>Enterobacteriaceae</taxon>
        <taxon>Salmonella</taxon>
    </lineage>
</organism>